<feature type="domain" description="Peptidase S1" evidence="6">
    <location>
        <begin position="67"/>
        <end position="283"/>
    </location>
</feature>
<dbReference type="Pfam" id="PF00089">
    <property type="entry name" value="Trypsin"/>
    <property type="match status" value="1"/>
</dbReference>
<accession>B7FW25</accession>
<evidence type="ECO:0000313" key="7">
    <source>
        <dbReference type="EMBL" id="EEC49727.1"/>
    </source>
</evidence>
<sequence length="607" mass="65602">MKFLPTALALWLFQEVLANDNISQATEDTTTSRHLRKPKKTKSIQATSVLTVNENPPLSPVIAESRIVGGEDASVGEYPYFVLGNGCGASLIWKDIVLTAAHCGNAFNNRVLVGAYRYWSTNFEAEWINVAQTVRHPNYNGNTEANDFMIVKLSSASSATPVIINMDASNPSINESLTTIGFGATTEGGSGSNILQKVTLNYINPNTCNSQYGGQIQEDIMMCAGVQGGGKDSCQGDSGGPIMDSDGVQVGVTSWGIGCARPNYPGVYSRISGVKDWINGQVCALSSDPPPSCGGGGGDSGGGGDDTGFTVRVVVKHDDYPEETGWTVFGSDNAVVLSQTEGEFQQDGGTVDKSAFVEEGQYTFKIVDMYGDGICCGFGRGEFDVYVNDERVGGGNGQFNSETSFSFTVGETSEEEPSLVFKVDAQYDAWPGEFSWWIQDRTTNSNIVRYNAGEVTEQNALVSETLDLVAGRLYTLRLRDSYGDGINVGGDGFVEVYAMVDGQKQRLIFNDGNFRSRWNKSFRVPADLSRIGDAVMIELEDSVDNEKSDGDDDSCTDGWALFDVSAHVGQQGCHWLADNYDRYEFLCEFVDVVVACPHTCGRCGLFV</sequence>
<dbReference type="InterPro" id="IPR001314">
    <property type="entry name" value="Peptidase_S1A"/>
</dbReference>
<dbReference type="InterPro" id="IPR043504">
    <property type="entry name" value="Peptidase_S1_PA_chymotrypsin"/>
</dbReference>
<keyword evidence="8" id="KW-1185">Reference proteome</keyword>
<keyword evidence="4" id="KW-0378">Hydrolase</keyword>
<dbReference type="PANTHER" id="PTHR24276:SF91">
    <property type="entry name" value="AT26814P-RELATED"/>
    <property type="match status" value="1"/>
</dbReference>
<feature type="chain" id="PRO_5002852701" description="Peptidase S1 domain-containing protein" evidence="5">
    <location>
        <begin position="19"/>
        <end position="607"/>
    </location>
</feature>
<dbReference type="PaxDb" id="2850-Phatr54319"/>
<dbReference type="MEROPS" id="S01.103"/>
<dbReference type="InterPro" id="IPR050430">
    <property type="entry name" value="Peptidase_S1"/>
</dbReference>
<keyword evidence="2" id="KW-0843">Virulence</keyword>
<protein>
    <recommendedName>
        <fullName evidence="6">Peptidase S1 domain-containing protein</fullName>
    </recommendedName>
</protein>
<reference evidence="7 8" key="1">
    <citation type="journal article" date="2008" name="Nature">
        <title>The Phaeodactylum genome reveals the evolutionary history of diatom genomes.</title>
        <authorList>
            <person name="Bowler C."/>
            <person name="Allen A.E."/>
            <person name="Badger J.H."/>
            <person name="Grimwood J."/>
            <person name="Jabbari K."/>
            <person name="Kuo A."/>
            <person name="Maheswari U."/>
            <person name="Martens C."/>
            <person name="Maumus F."/>
            <person name="Otillar R.P."/>
            <person name="Rayko E."/>
            <person name="Salamov A."/>
            <person name="Vandepoele K."/>
            <person name="Beszteri B."/>
            <person name="Gruber A."/>
            <person name="Heijde M."/>
            <person name="Katinka M."/>
            <person name="Mock T."/>
            <person name="Valentin K."/>
            <person name="Verret F."/>
            <person name="Berges J.A."/>
            <person name="Brownlee C."/>
            <person name="Cadoret J.P."/>
            <person name="Chiovitti A."/>
            <person name="Choi C.J."/>
            <person name="Coesel S."/>
            <person name="De Martino A."/>
            <person name="Detter J.C."/>
            <person name="Durkin C."/>
            <person name="Falciatore A."/>
            <person name="Fournet J."/>
            <person name="Haruta M."/>
            <person name="Huysman M.J."/>
            <person name="Jenkins B.D."/>
            <person name="Jiroutova K."/>
            <person name="Jorgensen R.E."/>
            <person name="Joubert Y."/>
            <person name="Kaplan A."/>
            <person name="Kroger N."/>
            <person name="Kroth P.G."/>
            <person name="La Roche J."/>
            <person name="Lindquist E."/>
            <person name="Lommer M."/>
            <person name="Martin-Jezequel V."/>
            <person name="Lopez P.J."/>
            <person name="Lucas S."/>
            <person name="Mangogna M."/>
            <person name="McGinnis K."/>
            <person name="Medlin L.K."/>
            <person name="Montsant A."/>
            <person name="Oudot-Le Secq M.P."/>
            <person name="Napoli C."/>
            <person name="Obornik M."/>
            <person name="Parker M.S."/>
            <person name="Petit J.L."/>
            <person name="Porcel B.M."/>
            <person name="Poulsen N."/>
            <person name="Robison M."/>
            <person name="Rychlewski L."/>
            <person name="Rynearson T.A."/>
            <person name="Schmutz J."/>
            <person name="Shapiro H."/>
            <person name="Siaut M."/>
            <person name="Stanley M."/>
            <person name="Sussman M.R."/>
            <person name="Taylor A.R."/>
            <person name="Vardi A."/>
            <person name="von Dassow P."/>
            <person name="Vyverman W."/>
            <person name="Willis A."/>
            <person name="Wyrwicz L.S."/>
            <person name="Rokhsar D.S."/>
            <person name="Weissenbach J."/>
            <person name="Armbrust E.V."/>
            <person name="Green B.R."/>
            <person name="Van de Peer Y."/>
            <person name="Grigoriev I.V."/>
        </authorList>
    </citation>
    <scope>NUCLEOTIDE SEQUENCE [LARGE SCALE GENOMIC DNA]</scope>
    <source>
        <strain evidence="7 8">CCAP 1055/1</strain>
    </source>
</reference>
<reference evidence="8" key="2">
    <citation type="submission" date="2008-08" db="EMBL/GenBank/DDBJ databases">
        <authorList>
            <consortium name="Diatom Consortium"/>
            <person name="Grigoriev I."/>
            <person name="Grimwood J."/>
            <person name="Kuo A."/>
            <person name="Otillar R.P."/>
            <person name="Salamov A."/>
            <person name="Detter J.C."/>
            <person name="Lindquist E."/>
            <person name="Shapiro H."/>
            <person name="Lucas S."/>
            <person name="Glavina del Rio T."/>
            <person name="Pitluck S."/>
            <person name="Rokhsar D."/>
            <person name="Bowler C."/>
        </authorList>
    </citation>
    <scope>GENOME REANNOTATION</scope>
    <source>
        <strain evidence="8">CCAP 1055/1</strain>
    </source>
</reference>
<dbReference type="eggNOG" id="KOG3627">
    <property type="taxonomic scope" value="Eukaryota"/>
</dbReference>
<feature type="signal peptide" evidence="5">
    <location>
        <begin position="1"/>
        <end position="18"/>
    </location>
</feature>
<dbReference type="EMBL" id="CM000608">
    <property type="protein sequence ID" value="EEC49727.1"/>
    <property type="molecule type" value="Genomic_DNA"/>
</dbReference>
<dbReference type="CDD" id="cd00190">
    <property type="entry name" value="Tryp_SPc"/>
    <property type="match status" value="1"/>
</dbReference>
<dbReference type="PRINTS" id="PR00722">
    <property type="entry name" value="CHYMOTRYPSIN"/>
</dbReference>
<gene>
    <name evidence="7" type="ORF">PHATRDRAFT_54319</name>
</gene>
<evidence type="ECO:0000256" key="1">
    <source>
        <dbReference type="ARBA" id="ARBA00007664"/>
    </source>
</evidence>
<dbReference type="GeneID" id="7199818"/>
<dbReference type="FunFam" id="2.40.10.10:FF:000002">
    <property type="entry name" value="Transmembrane protease serine"/>
    <property type="match status" value="1"/>
</dbReference>
<dbReference type="InterPro" id="IPR009003">
    <property type="entry name" value="Peptidase_S1_PA"/>
</dbReference>
<dbReference type="HOGENOM" id="CLU_443118_0_0_1"/>
<proteinExistence type="inferred from homology"/>
<comment type="similarity">
    <text evidence="1">Belongs to the peptidase S1 family.</text>
</comment>
<evidence type="ECO:0000256" key="3">
    <source>
        <dbReference type="ARBA" id="ARBA00023157"/>
    </source>
</evidence>
<keyword evidence="4" id="KW-0645">Protease</keyword>
<dbReference type="SMART" id="SM00020">
    <property type="entry name" value="Tryp_SPc"/>
    <property type="match status" value="1"/>
</dbReference>
<dbReference type="GO" id="GO:0004252">
    <property type="term" value="F:serine-type endopeptidase activity"/>
    <property type="evidence" value="ECO:0007669"/>
    <property type="project" value="InterPro"/>
</dbReference>
<dbReference type="GO" id="GO:0006508">
    <property type="term" value="P:proteolysis"/>
    <property type="evidence" value="ECO:0007669"/>
    <property type="project" value="UniProtKB-KW"/>
</dbReference>
<dbReference type="InParanoid" id="B7FW25"/>
<dbReference type="InterPro" id="IPR001254">
    <property type="entry name" value="Trypsin_dom"/>
</dbReference>
<keyword evidence="5" id="KW-0732">Signal</keyword>
<dbReference type="InterPro" id="IPR033116">
    <property type="entry name" value="TRYPSIN_SER"/>
</dbReference>
<dbReference type="InterPro" id="IPR018114">
    <property type="entry name" value="TRYPSIN_HIS"/>
</dbReference>
<keyword evidence="3" id="KW-1015">Disulfide bond</keyword>
<dbReference type="PROSITE" id="PS00134">
    <property type="entry name" value="TRYPSIN_HIS"/>
    <property type="match status" value="1"/>
</dbReference>
<keyword evidence="4" id="KW-0720">Serine protease</keyword>
<dbReference type="PANTHER" id="PTHR24276">
    <property type="entry name" value="POLYSERASE-RELATED"/>
    <property type="match status" value="1"/>
</dbReference>
<dbReference type="SUPFAM" id="SSF50494">
    <property type="entry name" value="Trypsin-like serine proteases"/>
    <property type="match status" value="1"/>
</dbReference>
<evidence type="ECO:0000313" key="8">
    <source>
        <dbReference type="Proteomes" id="UP000000759"/>
    </source>
</evidence>
<dbReference type="PROSITE" id="PS00135">
    <property type="entry name" value="TRYPSIN_SER"/>
    <property type="match status" value="1"/>
</dbReference>
<name>B7FW25_PHATC</name>
<dbReference type="Gene3D" id="2.40.10.10">
    <property type="entry name" value="Trypsin-like serine proteases"/>
    <property type="match status" value="1"/>
</dbReference>
<evidence type="ECO:0000256" key="2">
    <source>
        <dbReference type="ARBA" id="ARBA00023026"/>
    </source>
</evidence>
<organism evidence="7 8">
    <name type="scientific">Phaeodactylum tricornutum (strain CCAP 1055/1)</name>
    <dbReference type="NCBI Taxonomy" id="556484"/>
    <lineage>
        <taxon>Eukaryota</taxon>
        <taxon>Sar</taxon>
        <taxon>Stramenopiles</taxon>
        <taxon>Ochrophyta</taxon>
        <taxon>Bacillariophyta</taxon>
        <taxon>Bacillariophyceae</taxon>
        <taxon>Bacillariophycidae</taxon>
        <taxon>Naviculales</taxon>
        <taxon>Phaeodactylaceae</taxon>
        <taxon>Phaeodactylum</taxon>
    </lineage>
</organism>
<dbReference type="Proteomes" id="UP000000759">
    <property type="component" value="Chromosome 5"/>
</dbReference>
<dbReference type="OrthoDB" id="44567at2759"/>
<dbReference type="RefSeq" id="XP_002179029.1">
    <property type="nucleotide sequence ID" value="XM_002178993.1"/>
</dbReference>
<dbReference type="PROSITE" id="PS50240">
    <property type="entry name" value="TRYPSIN_DOM"/>
    <property type="match status" value="1"/>
</dbReference>
<evidence type="ECO:0000256" key="4">
    <source>
        <dbReference type="RuleBase" id="RU363034"/>
    </source>
</evidence>
<dbReference type="AlphaFoldDB" id="B7FW25"/>
<evidence type="ECO:0000256" key="5">
    <source>
        <dbReference type="SAM" id="SignalP"/>
    </source>
</evidence>
<evidence type="ECO:0000259" key="6">
    <source>
        <dbReference type="PROSITE" id="PS50240"/>
    </source>
</evidence>
<dbReference type="KEGG" id="pti:PHATRDRAFT_54319"/>
<dbReference type="STRING" id="556484.B7FW25"/>